<keyword evidence="2" id="KW-1185">Reference proteome</keyword>
<name>A0ABQ8Q401_9AGAR</name>
<sequence length="64" mass="7558">MCKTSDLNNLDKDSFVPRTVEEHRKMASDWYKADHTERDVLFKQNGVRSSQLLRLPYWDLALST</sequence>
<proteinExistence type="predicted"/>
<gene>
    <name evidence="1" type="ORF">F5050DRAFT_1579304</name>
</gene>
<dbReference type="Proteomes" id="UP001163828">
    <property type="component" value="Unassembled WGS sequence"/>
</dbReference>
<accession>A0ABQ8Q401</accession>
<organism evidence="1 2">
    <name type="scientific">Lentinula boryana</name>
    <dbReference type="NCBI Taxonomy" id="40481"/>
    <lineage>
        <taxon>Eukaryota</taxon>
        <taxon>Fungi</taxon>
        <taxon>Dikarya</taxon>
        <taxon>Basidiomycota</taxon>
        <taxon>Agaricomycotina</taxon>
        <taxon>Agaricomycetes</taxon>
        <taxon>Agaricomycetidae</taxon>
        <taxon>Agaricales</taxon>
        <taxon>Marasmiineae</taxon>
        <taxon>Omphalotaceae</taxon>
        <taxon>Lentinula</taxon>
    </lineage>
</organism>
<protein>
    <submittedName>
        <fullName evidence="1">Uncharacterized protein</fullName>
    </submittedName>
</protein>
<evidence type="ECO:0000313" key="1">
    <source>
        <dbReference type="EMBL" id="KAJ3992579.1"/>
    </source>
</evidence>
<reference evidence="1" key="1">
    <citation type="submission" date="2022-08" db="EMBL/GenBank/DDBJ databases">
        <authorList>
            <consortium name="DOE Joint Genome Institute"/>
            <person name="Min B."/>
            <person name="Riley R."/>
            <person name="Sierra-Patev S."/>
            <person name="Naranjo-Ortiz M."/>
            <person name="Looney B."/>
            <person name="Konkel Z."/>
            <person name="Slot J.C."/>
            <person name="Sakamoto Y."/>
            <person name="Steenwyk J.L."/>
            <person name="Rokas A."/>
            <person name="Carro J."/>
            <person name="Camarero S."/>
            <person name="Ferreira P."/>
            <person name="Molpeceres G."/>
            <person name="Ruiz-Duenas F.J."/>
            <person name="Serrano A."/>
            <person name="Henrissat B."/>
            <person name="Drula E."/>
            <person name="Hughes K.W."/>
            <person name="Mata J.L."/>
            <person name="Ishikawa N.K."/>
            <person name="Vargas-Isla R."/>
            <person name="Ushijima S."/>
            <person name="Smith C.A."/>
            <person name="Ahrendt S."/>
            <person name="Andreopoulos W."/>
            <person name="He G."/>
            <person name="Labutti K."/>
            <person name="Lipzen A."/>
            <person name="Ng V."/>
            <person name="Sandor L."/>
            <person name="Barry K."/>
            <person name="Martinez A.T."/>
            <person name="Xiao Y."/>
            <person name="Gibbons J.G."/>
            <person name="Terashima K."/>
            <person name="Hibbett D.S."/>
            <person name="Grigoriev I.V."/>
        </authorList>
    </citation>
    <scope>NUCLEOTIDE SEQUENCE</scope>
    <source>
        <strain evidence="1">TFB10827</strain>
    </source>
</reference>
<dbReference type="EMBL" id="MU790841">
    <property type="protein sequence ID" value="KAJ3992579.1"/>
    <property type="molecule type" value="Genomic_DNA"/>
</dbReference>
<comment type="caution">
    <text evidence="1">The sequence shown here is derived from an EMBL/GenBank/DDBJ whole genome shotgun (WGS) entry which is preliminary data.</text>
</comment>
<evidence type="ECO:0000313" key="2">
    <source>
        <dbReference type="Proteomes" id="UP001163828"/>
    </source>
</evidence>